<proteinExistence type="predicted"/>
<gene>
    <name evidence="3 4" type="primary">LOC110348690</name>
</gene>
<evidence type="ECO:0000313" key="2">
    <source>
        <dbReference type="Proteomes" id="UP000694906"/>
    </source>
</evidence>
<dbReference type="Proteomes" id="UP000694906">
    <property type="component" value="Unplaced"/>
</dbReference>
<evidence type="ECO:0000313" key="3">
    <source>
        <dbReference type="RefSeq" id="XP_021112060.1"/>
    </source>
</evidence>
<protein>
    <submittedName>
        <fullName evidence="3 4">Uncharacterized protein LOC110348690</fullName>
    </submittedName>
</protein>
<feature type="region of interest" description="Disordered" evidence="1">
    <location>
        <begin position="111"/>
        <end position="143"/>
    </location>
</feature>
<accession>A0AAX6SRM5</accession>
<feature type="compositionally biased region" description="Polar residues" evidence="1">
    <location>
        <begin position="54"/>
        <end position="65"/>
    </location>
</feature>
<keyword evidence="2" id="KW-1185">Reference proteome</keyword>
<dbReference type="AlphaFoldDB" id="A0AAX6SRM5"/>
<evidence type="ECO:0000256" key="1">
    <source>
        <dbReference type="SAM" id="MobiDB-lite"/>
    </source>
</evidence>
<feature type="region of interest" description="Disordered" evidence="1">
    <location>
        <begin position="202"/>
        <end position="222"/>
    </location>
</feature>
<dbReference type="RefSeq" id="XP_021112060.1">
    <property type="nucleotide sequence ID" value="XM_021256401.1"/>
</dbReference>
<sequence>MLQGRPGAAGSATAEATWCPLPRVLGTLPWIQPSWRVAGPGWLLRGTFLPQPGPSQCSPAPQARSSRLPPGSQAACLGPSGCWGGHGGGLRVARVPQVSWSPWPAGCCLRREGGQGHGRATTAPQGVRNGAAEPAPHPVSPAELTAQTKNNGRFSRKQRLCNTLSPAAHPHHRVLSHTRPSVWSLLAQACDPLHAHGSPVQQGVAQRWPGPADATTHHSPCPATVPRGHDGHVLRPMLCPPPLLCSTASRGVLRTLVPSVGCCPPRGLQCVLPGRRVSEARGLQSATQAGLWPPGRWCSLTTGAPCQPTLLALVARTSSQGCALPMELQSGAACSWGLGPAGWGLVTGSSRGSPSPQQSCAPCTTAQARVLPVSRVPLGFESFSLPEIVLPPATSRKCMLGLKTECPPKPHVPEVGLWGEAKSWVREAG</sequence>
<evidence type="ECO:0000313" key="4">
    <source>
        <dbReference type="RefSeq" id="XP_021112061.1"/>
    </source>
</evidence>
<feature type="region of interest" description="Disordered" evidence="1">
    <location>
        <begin position="52"/>
        <end position="72"/>
    </location>
</feature>
<dbReference type="GeneID" id="110348690"/>
<reference evidence="3 4" key="1">
    <citation type="submission" date="2025-04" db="UniProtKB">
        <authorList>
            <consortium name="RefSeq"/>
        </authorList>
    </citation>
    <scope>IDENTIFICATION</scope>
</reference>
<name>A0AAX6SRM5_HETGA</name>
<organism evidence="2 4">
    <name type="scientific">Heterocephalus glaber</name>
    <name type="common">Naked mole rat</name>
    <dbReference type="NCBI Taxonomy" id="10181"/>
    <lineage>
        <taxon>Eukaryota</taxon>
        <taxon>Metazoa</taxon>
        <taxon>Chordata</taxon>
        <taxon>Craniata</taxon>
        <taxon>Vertebrata</taxon>
        <taxon>Euteleostomi</taxon>
        <taxon>Mammalia</taxon>
        <taxon>Eutheria</taxon>
        <taxon>Euarchontoglires</taxon>
        <taxon>Glires</taxon>
        <taxon>Rodentia</taxon>
        <taxon>Hystricomorpha</taxon>
        <taxon>Bathyergidae</taxon>
        <taxon>Heterocephalus</taxon>
    </lineage>
</organism>
<dbReference type="RefSeq" id="XP_021112061.1">
    <property type="nucleotide sequence ID" value="XM_021256402.1"/>
</dbReference>